<keyword evidence="2" id="KW-0768">Sushi</keyword>
<gene>
    <name evidence="4" type="ORF">CEXT_485791</name>
</gene>
<dbReference type="Pfam" id="PF00084">
    <property type="entry name" value="Sushi"/>
    <property type="match status" value="1"/>
</dbReference>
<keyword evidence="5" id="KW-1185">Reference proteome</keyword>
<reference evidence="4 5" key="1">
    <citation type="submission" date="2021-06" db="EMBL/GenBank/DDBJ databases">
        <title>Caerostris extrusa draft genome.</title>
        <authorList>
            <person name="Kono N."/>
            <person name="Arakawa K."/>
        </authorList>
    </citation>
    <scope>NUCLEOTIDE SEQUENCE [LARGE SCALE GENOMIC DNA]</scope>
</reference>
<evidence type="ECO:0000259" key="3">
    <source>
        <dbReference type="PROSITE" id="PS50923"/>
    </source>
</evidence>
<keyword evidence="1" id="KW-1015">Disulfide bond</keyword>
<name>A0AAV4WIH8_CAEEX</name>
<organism evidence="4 5">
    <name type="scientific">Caerostris extrusa</name>
    <name type="common">Bark spider</name>
    <name type="synonym">Caerostris bankana</name>
    <dbReference type="NCBI Taxonomy" id="172846"/>
    <lineage>
        <taxon>Eukaryota</taxon>
        <taxon>Metazoa</taxon>
        <taxon>Ecdysozoa</taxon>
        <taxon>Arthropoda</taxon>
        <taxon>Chelicerata</taxon>
        <taxon>Arachnida</taxon>
        <taxon>Araneae</taxon>
        <taxon>Araneomorphae</taxon>
        <taxon>Entelegynae</taxon>
        <taxon>Araneoidea</taxon>
        <taxon>Araneidae</taxon>
        <taxon>Caerostris</taxon>
    </lineage>
</organism>
<dbReference type="SUPFAM" id="SSF57535">
    <property type="entry name" value="Complement control module/SCR domain"/>
    <property type="match status" value="1"/>
</dbReference>
<dbReference type="InterPro" id="IPR035976">
    <property type="entry name" value="Sushi/SCR/CCP_sf"/>
</dbReference>
<dbReference type="Gene3D" id="2.10.70.10">
    <property type="entry name" value="Complement Module, domain 1"/>
    <property type="match status" value="1"/>
</dbReference>
<dbReference type="PROSITE" id="PS50923">
    <property type="entry name" value="SUSHI"/>
    <property type="match status" value="1"/>
</dbReference>
<evidence type="ECO:0000313" key="4">
    <source>
        <dbReference type="EMBL" id="GIY82552.1"/>
    </source>
</evidence>
<comment type="caution">
    <text evidence="2">Lacks conserved residue(s) required for the propagation of feature annotation.</text>
</comment>
<dbReference type="SMART" id="SM00032">
    <property type="entry name" value="CCP"/>
    <property type="match status" value="1"/>
</dbReference>
<dbReference type="AlphaFoldDB" id="A0AAV4WIH8"/>
<sequence>MLGGGHNKLEMKLRVAMLLQSSVSRITGYSAAENSATPLQDFTTETPQRMVHLKTDHGMKALFRCKDGYKLSGPNVTECSFGRWTGETPTCNESWFLVS</sequence>
<proteinExistence type="predicted"/>
<evidence type="ECO:0000256" key="1">
    <source>
        <dbReference type="ARBA" id="ARBA00023157"/>
    </source>
</evidence>
<protein>
    <recommendedName>
        <fullName evidence="3">Sushi domain-containing protein</fullName>
    </recommendedName>
</protein>
<feature type="domain" description="Sushi" evidence="3">
    <location>
        <begin position="42"/>
        <end position="93"/>
    </location>
</feature>
<dbReference type="Proteomes" id="UP001054945">
    <property type="component" value="Unassembled WGS sequence"/>
</dbReference>
<dbReference type="CDD" id="cd00033">
    <property type="entry name" value="CCP"/>
    <property type="match status" value="1"/>
</dbReference>
<dbReference type="EMBL" id="BPLR01016255">
    <property type="protein sequence ID" value="GIY82552.1"/>
    <property type="molecule type" value="Genomic_DNA"/>
</dbReference>
<evidence type="ECO:0000313" key="5">
    <source>
        <dbReference type="Proteomes" id="UP001054945"/>
    </source>
</evidence>
<comment type="caution">
    <text evidence="4">The sequence shown here is derived from an EMBL/GenBank/DDBJ whole genome shotgun (WGS) entry which is preliminary data.</text>
</comment>
<dbReference type="InterPro" id="IPR000436">
    <property type="entry name" value="Sushi_SCR_CCP_dom"/>
</dbReference>
<evidence type="ECO:0000256" key="2">
    <source>
        <dbReference type="PROSITE-ProRule" id="PRU00302"/>
    </source>
</evidence>
<accession>A0AAV4WIH8</accession>